<dbReference type="EnsemblFungi" id="PTTG_27159-t43_1">
    <property type="protein sequence ID" value="PTTG_27159-t43_1-p1"/>
    <property type="gene ID" value="PTTG_27159"/>
</dbReference>
<evidence type="ECO:0000313" key="9">
    <source>
        <dbReference type="Proteomes" id="UP000005240"/>
    </source>
</evidence>
<dbReference type="SMART" id="SM00487">
    <property type="entry name" value="DEXDc"/>
    <property type="match status" value="1"/>
</dbReference>
<evidence type="ECO:0000256" key="4">
    <source>
        <dbReference type="ARBA" id="ARBA00034617"/>
    </source>
</evidence>
<dbReference type="Proteomes" id="UP000005240">
    <property type="component" value="Unassembled WGS sequence"/>
</dbReference>
<protein>
    <recommendedName>
        <fullName evidence="5">DNA 3'-5' helicase</fullName>
        <ecNumber evidence="5">5.6.2.4</ecNumber>
    </recommendedName>
</protein>
<dbReference type="VEuPathDB" id="FungiDB:PTTG_27159"/>
<dbReference type="GO" id="GO:0009378">
    <property type="term" value="F:four-way junction helicase activity"/>
    <property type="evidence" value="ECO:0007669"/>
    <property type="project" value="TreeGrafter"/>
</dbReference>
<dbReference type="Gene3D" id="3.40.50.300">
    <property type="entry name" value="P-loop containing nucleotide triphosphate hydrolases"/>
    <property type="match status" value="1"/>
</dbReference>
<dbReference type="STRING" id="630390.A0A180GMB3"/>
<keyword evidence="3" id="KW-0413">Isomerase</keyword>
<dbReference type="GO" id="GO:0003677">
    <property type="term" value="F:DNA binding"/>
    <property type="evidence" value="ECO:0007669"/>
    <property type="project" value="UniProtKB-KW"/>
</dbReference>
<dbReference type="GO" id="GO:0005737">
    <property type="term" value="C:cytoplasm"/>
    <property type="evidence" value="ECO:0007669"/>
    <property type="project" value="TreeGrafter"/>
</dbReference>
<comment type="catalytic activity">
    <reaction evidence="4">
        <text>Couples ATP hydrolysis with the unwinding of duplex DNA by translocating in the 3'-5' direction.</text>
        <dbReference type="EC" id="5.6.2.4"/>
    </reaction>
</comment>
<accession>A0A180GMB3</accession>
<reference evidence="8 9" key="3">
    <citation type="journal article" date="2017" name="G3 (Bethesda)">
        <title>Comparative analysis highlights variable genome content of wheat rusts and divergence of the mating loci.</title>
        <authorList>
            <person name="Cuomo C.A."/>
            <person name="Bakkeren G."/>
            <person name="Khalil H.B."/>
            <person name="Panwar V."/>
            <person name="Joly D."/>
            <person name="Linning R."/>
            <person name="Sakthikumar S."/>
            <person name="Song X."/>
            <person name="Adiconis X."/>
            <person name="Fan L."/>
            <person name="Goldberg J.M."/>
            <person name="Levin J.Z."/>
            <person name="Young S."/>
            <person name="Zeng Q."/>
            <person name="Anikster Y."/>
            <person name="Bruce M."/>
            <person name="Wang M."/>
            <person name="Yin C."/>
            <person name="McCallum B."/>
            <person name="Szabo L.J."/>
            <person name="Hulbert S."/>
            <person name="Chen X."/>
            <person name="Fellers J.P."/>
        </authorList>
    </citation>
    <scope>NUCLEOTIDE SEQUENCE</scope>
    <source>
        <strain evidence="9">Isolate 1-1 / race 1 (BBBD)</strain>
        <strain evidence="8">isolate 1-1 / race 1 (BBBD)</strain>
    </source>
</reference>
<dbReference type="EC" id="5.6.2.4" evidence="5"/>
<reference evidence="8" key="4">
    <citation type="submission" date="2025-05" db="UniProtKB">
        <authorList>
            <consortium name="EnsemblFungi"/>
        </authorList>
    </citation>
    <scope>IDENTIFICATION</scope>
    <source>
        <strain evidence="8">isolate 1-1 / race 1 (BBBD)</strain>
    </source>
</reference>
<dbReference type="PROSITE" id="PS51192">
    <property type="entry name" value="HELICASE_ATP_BIND_1"/>
    <property type="match status" value="1"/>
</dbReference>
<dbReference type="InterPro" id="IPR011545">
    <property type="entry name" value="DEAD/DEAH_box_helicase_dom"/>
</dbReference>
<evidence type="ECO:0000256" key="1">
    <source>
        <dbReference type="ARBA" id="ARBA00005446"/>
    </source>
</evidence>
<evidence type="ECO:0000259" key="6">
    <source>
        <dbReference type="PROSITE" id="PS51192"/>
    </source>
</evidence>
<keyword evidence="9" id="KW-1185">Reference proteome</keyword>
<dbReference type="InterPro" id="IPR014001">
    <property type="entry name" value="Helicase_ATP-bd"/>
</dbReference>
<keyword evidence="2" id="KW-0238">DNA-binding</keyword>
<evidence type="ECO:0000256" key="3">
    <source>
        <dbReference type="ARBA" id="ARBA00023235"/>
    </source>
</evidence>
<reference evidence="7" key="1">
    <citation type="submission" date="2009-11" db="EMBL/GenBank/DDBJ databases">
        <authorList>
            <consortium name="The Broad Institute Genome Sequencing Platform"/>
            <person name="Ward D."/>
            <person name="Feldgarden M."/>
            <person name="Earl A."/>
            <person name="Young S.K."/>
            <person name="Zeng Q."/>
            <person name="Koehrsen M."/>
            <person name="Alvarado L."/>
            <person name="Berlin A."/>
            <person name="Bochicchio J."/>
            <person name="Borenstein D."/>
            <person name="Chapman S.B."/>
            <person name="Chen Z."/>
            <person name="Engels R."/>
            <person name="Freedman E."/>
            <person name="Gellesch M."/>
            <person name="Goldberg J."/>
            <person name="Griggs A."/>
            <person name="Gujja S."/>
            <person name="Heilman E."/>
            <person name="Heiman D."/>
            <person name="Hepburn T."/>
            <person name="Howarth C."/>
            <person name="Jen D."/>
            <person name="Larson L."/>
            <person name="Lewis B."/>
            <person name="Mehta T."/>
            <person name="Park D."/>
            <person name="Pearson M."/>
            <person name="Roberts A."/>
            <person name="Saif S."/>
            <person name="Shea T."/>
            <person name="Shenoy N."/>
            <person name="Sisk P."/>
            <person name="Stolte C."/>
            <person name="Sykes S."/>
            <person name="Thomson T."/>
            <person name="Walk T."/>
            <person name="White J."/>
            <person name="Yandava C."/>
            <person name="Izard J."/>
            <person name="Baranova O.V."/>
            <person name="Blanton J.M."/>
            <person name="Tanner A.C."/>
            <person name="Dewhirst F.E."/>
            <person name="Haas B."/>
            <person name="Nusbaum C."/>
            <person name="Birren B."/>
        </authorList>
    </citation>
    <scope>NUCLEOTIDE SEQUENCE [LARGE SCALE GENOMIC DNA]</scope>
    <source>
        <strain evidence="7">1-1 BBBD Race 1</strain>
    </source>
</reference>
<dbReference type="InterPro" id="IPR027417">
    <property type="entry name" value="P-loop_NTPase"/>
</dbReference>
<dbReference type="GO" id="GO:0005524">
    <property type="term" value="F:ATP binding"/>
    <property type="evidence" value="ECO:0007669"/>
    <property type="project" value="InterPro"/>
</dbReference>
<evidence type="ECO:0000313" key="7">
    <source>
        <dbReference type="EMBL" id="OAV93795.1"/>
    </source>
</evidence>
<evidence type="ECO:0000256" key="5">
    <source>
        <dbReference type="ARBA" id="ARBA00034808"/>
    </source>
</evidence>
<dbReference type="GO" id="GO:0005694">
    <property type="term" value="C:chromosome"/>
    <property type="evidence" value="ECO:0007669"/>
    <property type="project" value="TreeGrafter"/>
</dbReference>
<reference evidence="7" key="2">
    <citation type="submission" date="2016-05" db="EMBL/GenBank/DDBJ databases">
        <title>Comparative analysis highlights variable genome content of wheat rusts and divergence of the mating loci.</title>
        <authorList>
            <person name="Cuomo C.A."/>
            <person name="Bakkeren G."/>
            <person name="Szabo L."/>
            <person name="Khalil H."/>
            <person name="Joly D."/>
            <person name="Goldberg J."/>
            <person name="Young S."/>
            <person name="Zeng Q."/>
            <person name="Fellers J."/>
        </authorList>
    </citation>
    <scope>NUCLEOTIDE SEQUENCE [LARGE SCALE GENOMIC DNA]</scope>
    <source>
        <strain evidence="7">1-1 BBBD Race 1</strain>
    </source>
</reference>
<name>A0A180GMB3_PUCT1</name>
<dbReference type="SUPFAM" id="SSF52540">
    <property type="entry name" value="P-loop containing nucleoside triphosphate hydrolases"/>
    <property type="match status" value="1"/>
</dbReference>
<comment type="similarity">
    <text evidence="1">Belongs to the helicase family. RecQ subfamily.</text>
</comment>
<dbReference type="PANTHER" id="PTHR13710:SF105">
    <property type="entry name" value="ATP-DEPENDENT DNA HELICASE Q1"/>
    <property type="match status" value="1"/>
</dbReference>
<dbReference type="EMBL" id="ADAS02000046">
    <property type="protein sequence ID" value="OAV93795.1"/>
    <property type="molecule type" value="Genomic_DNA"/>
</dbReference>
<organism evidence="7">
    <name type="scientific">Puccinia triticina (isolate 1-1 / race 1 (BBBD))</name>
    <name type="common">Brown leaf rust fungus</name>
    <dbReference type="NCBI Taxonomy" id="630390"/>
    <lineage>
        <taxon>Eukaryota</taxon>
        <taxon>Fungi</taxon>
        <taxon>Dikarya</taxon>
        <taxon>Basidiomycota</taxon>
        <taxon>Pucciniomycotina</taxon>
        <taxon>Pucciniomycetes</taxon>
        <taxon>Pucciniales</taxon>
        <taxon>Pucciniaceae</taxon>
        <taxon>Puccinia</taxon>
    </lineage>
</organism>
<evidence type="ECO:0000256" key="2">
    <source>
        <dbReference type="ARBA" id="ARBA00023125"/>
    </source>
</evidence>
<evidence type="ECO:0000313" key="8">
    <source>
        <dbReference type="EnsemblFungi" id="PTTG_27159-t43_1-p1"/>
    </source>
</evidence>
<dbReference type="GO" id="GO:0000724">
    <property type="term" value="P:double-strand break repair via homologous recombination"/>
    <property type="evidence" value="ECO:0007669"/>
    <property type="project" value="TreeGrafter"/>
</dbReference>
<dbReference type="Pfam" id="PF00270">
    <property type="entry name" value="DEAD"/>
    <property type="match status" value="1"/>
</dbReference>
<dbReference type="OrthoDB" id="10261556at2759"/>
<feature type="domain" description="Helicase ATP-binding" evidence="6">
    <location>
        <begin position="100"/>
        <end position="293"/>
    </location>
</feature>
<sequence length="302" mass="33745">MADIQMNPPSGADDWLDALQSGPLNITTEDPLPFEEGLENYTKESLAGGSGRVLKNKAGQLTLNQKITEMAHDKTIKMLKNRSATVYGPQPPKQVQLDLVIDLIHSCDTFVLAGTGVGKTQIAEMYWDLFPKYKKPIVLVLNPLDSLSDNQVEEKKNLGISAINLTKMNLNKRVEKEILKGDYSFIYLKSPEVLLNNAIFSRIFYNEAFQDRVSWVVVDEAHMIYVWGLVASGKSKKLFSHGRHQDRAVFRQSYGDIAARLLGINAPLLLLSATCRPQAIKGILKSLKINEDSISYRHAELS</sequence>
<gene>
    <name evidence="7" type="ORF">PTTG_27159</name>
</gene>
<proteinExistence type="inferred from homology"/>
<dbReference type="PANTHER" id="PTHR13710">
    <property type="entry name" value="DNA HELICASE RECQ FAMILY MEMBER"/>
    <property type="match status" value="1"/>
</dbReference>
<dbReference type="GO" id="GO:0043138">
    <property type="term" value="F:3'-5' DNA helicase activity"/>
    <property type="evidence" value="ECO:0007669"/>
    <property type="project" value="UniProtKB-EC"/>
</dbReference>
<dbReference type="AlphaFoldDB" id="A0A180GMB3"/>